<evidence type="ECO:0000313" key="3">
    <source>
        <dbReference type="Proteomes" id="UP000813444"/>
    </source>
</evidence>
<feature type="region of interest" description="Disordered" evidence="1">
    <location>
        <begin position="139"/>
        <end position="191"/>
    </location>
</feature>
<sequence length="520" mass="58037">MAANREDGLLVAYRALAALVEDRQQLDRARWRLGESPPSYRTNLSGAIIRPQSPNPLSEEQQSPEERQIQLRREHRASLPCDQFEVQVSEECRCIYKEGSKNCSPLQGLWLPDREIRQRAAKRVKKRWVDQGIWKDEWNHDNKPHGPWKHEEPLKFESESETDSDAEPGPVSAFGLFGPSRPAAKPRRPKSDIEMRRIAERRPVREAQHEASRPYHQFDYQVSQTRERIQDESRAEGVHTEYPVDINTKAYEDVKNTWIKRGIWNRKWGILPGMSWKHERPLEELMADDPVFAQTNELEDHGRAARKAPPSTPPIGLFGRPTGLFGHSTGLFGPPRPIESNHNQALGAQPELPVAIDLPSTAVTTPPHTERTGILGNSAGLFGSARVESNHNQAPGAQPELPVAIDPAGLQNDNSNHSSPGLRSRRHLTQSGRESPEEAQRPLRGGRPEARASLGPVNPSKVSKAPRERAPVPPRPPNTNEVLRFLPEFTTVASGPHLQTPYETKGAANAGENLMGPAGA</sequence>
<gene>
    <name evidence="2" type="ORF">B0I35DRAFT_413146</name>
</gene>
<evidence type="ECO:0000256" key="1">
    <source>
        <dbReference type="SAM" id="MobiDB-lite"/>
    </source>
</evidence>
<proteinExistence type="predicted"/>
<feature type="compositionally biased region" description="Basic and acidic residues" evidence="1">
    <location>
        <begin position="139"/>
        <end position="158"/>
    </location>
</feature>
<dbReference type="Proteomes" id="UP000813444">
    <property type="component" value="Unassembled WGS sequence"/>
</dbReference>
<feature type="region of interest" description="Disordered" evidence="1">
    <location>
        <begin position="389"/>
        <end position="520"/>
    </location>
</feature>
<organism evidence="2 3">
    <name type="scientific">Stachybotrys elegans</name>
    <dbReference type="NCBI Taxonomy" id="80388"/>
    <lineage>
        <taxon>Eukaryota</taxon>
        <taxon>Fungi</taxon>
        <taxon>Dikarya</taxon>
        <taxon>Ascomycota</taxon>
        <taxon>Pezizomycotina</taxon>
        <taxon>Sordariomycetes</taxon>
        <taxon>Hypocreomycetidae</taxon>
        <taxon>Hypocreales</taxon>
        <taxon>Stachybotryaceae</taxon>
        <taxon>Stachybotrys</taxon>
    </lineage>
</organism>
<evidence type="ECO:0000313" key="2">
    <source>
        <dbReference type="EMBL" id="KAH7308501.1"/>
    </source>
</evidence>
<name>A0A8K0SCU5_9HYPO</name>
<feature type="region of interest" description="Disordered" evidence="1">
    <location>
        <begin position="32"/>
        <end position="69"/>
    </location>
</feature>
<dbReference type="OrthoDB" id="5401786at2759"/>
<keyword evidence="3" id="KW-1185">Reference proteome</keyword>
<protein>
    <submittedName>
        <fullName evidence="2">Uncharacterized protein</fullName>
    </submittedName>
</protein>
<dbReference type="EMBL" id="JAGPNK010000015">
    <property type="protein sequence ID" value="KAH7308501.1"/>
    <property type="molecule type" value="Genomic_DNA"/>
</dbReference>
<feature type="compositionally biased region" description="Polar residues" evidence="1">
    <location>
        <begin position="411"/>
        <end position="421"/>
    </location>
</feature>
<comment type="caution">
    <text evidence="2">The sequence shown here is derived from an EMBL/GenBank/DDBJ whole genome shotgun (WGS) entry which is preliminary data.</text>
</comment>
<dbReference type="AlphaFoldDB" id="A0A8K0SCU5"/>
<reference evidence="2" key="1">
    <citation type="journal article" date="2021" name="Nat. Commun.">
        <title>Genetic determinants of endophytism in the Arabidopsis root mycobiome.</title>
        <authorList>
            <person name="Mesny F."/>
            <person name="Miyauchi S."/>
            <person name="Thiergart T."/>
            <person name="Pickel B."/>
            <person name="Atanasova L."/>
            <person name="Karlsson M."/>
            <person name="Huettel B."/>
            <person name="Barry K.W."/>
            <person name="Haridas S."/>
            <person name="Chen C."/>
            <person name="Bauer D."/>
            <person name="Andreopoulos W."/>
            <person name="Pangilinan J."/>
            <person name="LaButti K."/>
            <person name="Riley R."/>
            <person name="Lipzen A."/>
            <person name="Clum A."/>
            <person name="Drula E."/>
            <person name="Henrissat B."/>
            <person name="Kohler A."/>
            <person name="Grigoriev I.V."/>
            <person name="Martin F.M."/>
            <person name="Hacquard S."/>
        </authorList>
    </citation>
    <scope>NUCLEOTIDE SEQUENCE</scope>
    <source>
        <strain evidence="2">MPI-CAGE-CH-0235</strain>
    </source>
</reference>
<feature type="compositionally biased region" description="Basic and acidic residues" evidence="1">
    <location>
        <begin position="434"/>
        <end position="450"/>
    </location>
</feature>
<accession>A0A8K0SCU5</accession>